<dbReference type="EC" id="5.6.2.4" evidence="5"/>
<dbReference type="GO" id="GO:0005694">
    <property type="term" value="C:chromosome"/>
    <property type="evidence" value="ECO:0007669"/>
    <property type="project" value="TreeGrafter"/>
</dbReference>
<dbReference type="InterPro" id="IPR011545">
    <property type="entry name" value="DEAD/DEAH_box_helicase_dom"/>
</dbReference>
<dbReference type="PANTHER" id="PTHR13710">
    <property type="entry name" value="DNA HELICASE RECQ FAMILY MEMBER"/>
    <property type="match status" value="1"/>
</dbReference>
<evidence type="ECO:0000256" key="5">
    <source>
        <dbReference type="ARBA" id="ARBA00034808"/>
    </source>
</evidence>
<dbReference type="GeneID" id="10024894"/>
<evidence type="ECO:0000256" key="6">
    <source>
        <dbReference type="SAM" id="MobiDB-lite"/>
    </source>
</evidence>
<sequence>MESVIFFDEPRVIATSVANHLREHHNLNTKEANIIAAGFAKFPAIGNNLDDIIAAEEKGESPFLNIMDGFRCTFPGCTYAGTKHTTMLKHISKHQWSGNTTKIIESKICNIFPSRMRFFPIHTPTPISPNIQYLMDQYNQHQANRAKNITIAPIMDRMTEWDKRAPWPQIFQGINMASLQPFLDPGSSDIYVNSILDQVFAVVATQEVYIRRVVYSTTPKLETKPLKILSAATKAKYISAARDLIRVTLAWAKIPNIIPTLSLHDSVLIPAQAGISHMDTQAVHVLFSSIFKMDAEFSQSPIILLLGIRSWDFKAQRWHPPSHITPLMSALVYTIRAFILYTSLTGCHDLSRNESIAVIKRECKKWLACDEPTVFGELLSLKQLARTFAKSYYNKPNVLWADDSMSLTFDGMDMAITDIKRFIHNTIERCRDALLAVSFQDEGQFAMDLTLHCPTRYTDNWSYMVRDHGLIEACCPKQDTSIPRRYLCDGVAKTIKQAYAELFEGTTIQSKKVDLYLNKCDVFINHLALAMVVTCGMPMRGTELSAINSQNTGNLSRGLFIHDGTLAVICDYNKTESVSGHPVIILRTLPHSLGAMVIYYLARVRPFISFIRALQSGPSPLEYEGREALLFNVPTKNLPLFTSAISKTMSNVASNYIGNITLSQWRHIAIAIDKRHLRRNDIKDISHILQAGHTPDTEARHYALSFESLASLSDESLSEFKTASQTYHTFFDLNPSRPRPKTFHNPGPAPTPPPSKRRAHTPDIHTLAPNSSHSDIAANLAHSSPGWNLPTPSSNNHKMQPISPAREGIMEVIPQNLQDPINIDTSRDVTAADMADEGLKRLYGPKAEWRCELQREATIHAIGTGSLLVVMPTGIGKSVIIFVSAIFNTGKTTIVISPFVALRQEQLSRAKGSGIASAIWTNPHDAARAGVIFITPEAALQFSFKAWAKALASKGHLARVVLDEAHVYLYDIKWREQLAEMAWMSVLGAPLLLLSGSLPPNDEPRLKNVLRYTDMSILRMSCRRDNIRRAVIVSKTTTDARNALLPLVRQGTIVYTMNKSVADEIGTLLDCPVFHTGIASDRCRSIIDGLGKGEIQVVVATSGLGTGLDFGHINNVIHWEGSFSLIDLAQSSSRGGRRPGSQSHSTIITTATKVLQLGTSRDKELQRLARYMSNTECLNLVLDSYLDGHASPSQRYCEVHNLPPCSACSGRQPSIPTTPPLLMPPRATKTTTNTTFIDTTILHKMCTALNSGCIWCQLHDKPSTHTMDVCLDKPATGDLPFIAGRIRRRHNFKGGHIHFSCYLPLKAPFHGDFINLREKCPHDMLVITVVFFAFRIPRYQALIGINMPETSEMEEYLALPCPDVVQGSFWAWRNIQPVKIIFETWKCTLTYVNALMSYHIFLIFYTS</sequence>
<reference evidence="10" key="1">
    <citation type="journal article" date="2012" name="MBio">
        <title>Comparative genome analysis of Trichophyton rubrum and related dermatophytes reveals candidate genes involved in infection.</title>
        <authorList>
            <person name="Martinez D.A."/>
            <person name="Oliver B.G."/>
            <person name="Graeser Y."/>
            <person name="Goldberg J.M."/>
            <person name="Li W."/>
            <person name="Martinez-Rossi N.M."/>
            <person name="Monod M."/>
            <person name="Shelest E."/>
            <person name="Barton R.C."/>
            <person name="Birch E."/>
            <person name="Brakhage A.A."/>
            <person name="Chen Z."/>
            <person name="Gurr S.J."/>
            <person name="Heiman D."/>
            <person name="Heitman J."/>
            <person name="Kosti I."/>
            <person name="Rossi A."/>
            <person name="Saif S."/>
            <person name="Samalova M."/>
            <person name="Saunders C.W."/>
            <person name="Shea T."/>
            <person name="Summerbell R.C."/>
            <person name="Xu J."/>
            <person name="Young S."/>
            <person name="Zeng Q."/>
            <person name="Birren B.W."/>
            <person name="Cuomo C.A."/>
            <person name="White T.C."/>
        </authorList>
    </citation>
    <scope>NUCLEOTIDE SEQUENCE [LARGE SCALE GENOMIC DNA]</scope>
    <source>
        <strain evidence="10">ATCC MYA-4604 / CBS 118893</strain>
    </source>
</reference>
<dbReference type="InterPro" id="IPR001650">
    <property type="entry name" value="Helicase_C-like"/>
</dbReference>
<dbReference type="GO" id="GO:0005524">
    <property type="term" value="F:ATP binding"/>
    <property type="evidence" value="ECO:0007669"/>
    <property type="project" value="UniProtKB-KW"/>
</dbReference>
<accession>E4V631</accession>
<dbReference type="Gene3D" id="3.40.50.300">
    <property type="entry name" value="P-loop containing nucleotide triphosphate hydrolases"/>
    <property type="match status" value="2"/>
</dbReference>
<dbReference type="OrthoDB" id="4160772at2759"/>
<evidence type="ECO:0000256" key="4">
    <source>
        <dbReference type="ARBA" id="ARBA00034617"/>
    </source>
</evidence>
<organism evidence="10">
    <name type="scientific">Arthroderma gypseum (strain ATCC MYA-4604 / CBS 118893)</name>
    <name type="common">Microsporum gypseum</name>
    <dbReference type="NCBI Taxonomy" id="535722"/>
    <lineage>
        <taxon>Eukaryota</taxon>
        <taxon>Fungi</taxon>
        <taxon>Dikarya</taxon>
        <taxon>Ascomycota</taxon>
        <taxon>Pezizomycotina</taxon>
        <taxon>Eurotiomycetes</taxon>
        <taxon>Eurotiomycetidae</taxon>
        <taxon>Onygenales</taxon>
        <taxon>Arthrodermataceae</taxon>
        <taxon>Nannizzia</taxon>
    </lineage>
</organism>
<protein>
    <recommendedName>
        <fullName evidence="5">DNA 3'-5' helicase</fullName>
        <ecNumber evidence="5">5.6.2.4</ecNumber>
    </recommendedName>
</protein>
<dbReference type="STRING" id="535722.E4V631"/>
<dbReference type="InterPro" id="IPR014001">
    <property type="entry name" value="Helicase_ATP-bd"/>
</dbReference>
<dbReference type="SUPFAM" id="SSF52540">
    <property type="entry name" value="P-loop containing nucleoside triphosphate hydrolases"/>
    <property type="match status" value="1"/>
</dbReference>
<dbReference type="GO" id="GO:0003676">
    <property type="term" value="F:nucleic acid binding"/>
    <property type="evidence" value="ECO:0007669"/>
    <property type="project" value="InterPro"/>
</dbReference>
<dbReference type="OMA" id="ATSAFEM"/>
<dbReference type="SMART" id="SM00490">
    <property type="entry name" value="HELICc"/>
    <property type="match status" value="1"/>
</dbReference>
<dbReference type="GO" id="GO:0009378">
    <property type="term" value="F:four-way junction helicase activity"/>
    <property type="evidence" value="ECO:0007669"/>
    <property type="project" value="TreeGrafter"/>
</dbReference>
<proteinExistence type="inferred from homology"/>
<evidence type="ECO:0000313" key="9">
    <source>
        <dbReference type="EMBL" id="EFR05556.1"/>
    </source>
</evidence>
<keyword evidence="10" id="KW-1185">Reference proteome</keyword>
<dbReference type="PROSITE" id="PS51192">
    <property type="entry name" value="HELICASE_ATP_BIND_1"/>
    <property type="match status" value="1"/>
</dbReference>
<dbReference type="GO" id="GO:0000724">
    <property type="term" value="P:double-strand break repair via homologous recombination"/>
    <property type="evidence" value="ECO:0007669"/>
    <property type="project" value="TreeGrafter"/>
</dbReference>
<keyword evidence="2" id="KW-0547">Nucleotide-binding</keyword>
<evidence type="ECO:0000313" key="10">
    <source>
        <dbReference type="Proteomes" id="UP000002669"/>
    </source>
</evidence>
<evidence type="ECO:0000259" key="8">
    <source>
        <dbReference type="PROSITE" id="PS51194"/>
    </source>
</evidence>
<feature type="domain" description="Helicase C-terminal" evidence="8">
    <location>
        <begin position="1039"/>
        <end position="1186"/>
    </location>
</feature>
<dbReference type="VEuPathDB" id="FungiDB:MGYG_09199"/>
<comment type="catalytic activity">
    <reaction evidence="4">
        <text>Couples ATP hydrolysis with the unwinding of duplex DNA by translocating in the 3'-5' direction.</text>
        <dbReference type="EC" id="5.6.2.4"/>
    </reaction>
</comment>
<gene>
    <name evidence="9" type="ORF">MGYG_09199</name>
</gene>
<dbReference type="RefSeq" id="XP_003169663.1">
    <property type="nucleotide sequence ID" value="XM_003169615.1"/>
</dbReference>
<dbReference type="Proteomes" id="UP000002669">
    <property type="component" value="Unassembled WGS sequence"/>
</dbReference>
<name>E4V631_ARTGP</name>
<dbReference type="Pfam" id="PF00271">
    <property type="entry name" value="Helicase_C"/>
    <property type="match status" value="1"/>
</dbReference>
<dbReference type="InterPro" id="IPR027417">
    <property type="entry name" value="P-loop_NTPase"/>
</dbReference>
<comment type="similarity">
    <text evidence="1">Belongs to the helicase family. RecQ subfamily.</text>
</comment>
<evidence type="ECO:0000259" key="7">
    <source>
        <dbReference type="PROSITE" id="PS51192"/>
    </source>
</evidence>
<dbReference type="EMBL" id="DS989830">
    <property type="protein sequence ID" value="EFR05556.1"/>
    <property type="molecule type" value="Genomic_DNA"/>
</dbReference>
<dbReference type="HOGENOM" id="CLU_005112_0_0_1"/>
<evidence type="ECO:0000256" key="3">
    <source>
        <dbReference type="ARBA" id="ARBA00022840"/>
    </source>
</evidence>
<dbReference type="eggNOG" id="KOG0351">
    <property type="taxonomic scope" value="Eukaryota"/>
</dbReference>
<dbReference type="PANTHER" id="PTHR13710:SF154">
    <property type="entry name" value="RECQ HELICASE, PUTATIVE (AFU_ORTHOLOGUE AFUA_6G14720)-RELATED"/>
    <property type="match status" value="1"/>
</dbReference>
<dbReference type="Pfam" id="PF00270">
    <property type="entry name" value="DEAD"/>
    <property type="match status" value="1"/>
</dbReference>
<dbReference type="GO" id="GO:0043138">
    <property type="term" value="F:3'-5' DNA helicase activity"/>
    <property type="evidence" value="ECO:0007669"/>
    <property type="project" value="UniProtKB-EC"/>
</dbReference>
<feature type="region of interest" description="Disordered" evidence="6">
    <location>
        <begin position="731"/>
        <end position="801"/>
    </location>
</feature>
<dbReference type="GO" id="GO:0005737">
    <property type="term" value="C:cytoplasm"/>
    <property type="evidence" value="ECO:0007669"/>
    <property type="project" value="TreeGrafter"/>
</dbReference>
<evidence type="ECO:0000256" key="1">
    <source>
        <dbReference type="ARBA" id="ARBA00005446"/>
    </source>
</evidence>
<evidence type="ECO:0000256" key="2">
    <source>
        <dbReference type="ARBA" id="ARBA00022741"/>
    </source>
</evidence>
<dbReference type="PROSITE" id="PS51194">
    <property type="entry name" value="HELICASE_CTER"/>
    <property type="match status" value="1"/>
</dbReference>
<feature type="domain" description="Helicase ATP-binding" evidence="7">
    <location>
        <begin position="858"/>
        <end position="1016"/>
    </location>
</feature>
<feature type="compositionally biased region" description="Polar residues" evidence="6">
    <location>
        <begin position="781"/>
        <end position="798"/>
    </location>
</feature>
<dbReference type="SMART" id="SM00487">
    <property type="entry name" value="DEXDc"/>
    <property type="match status" value="1"/>
</dbReference>
<dbReference type="InParanoid" id="E4V631"/>
<keyword evidence="3" id="KW-0067">ATP-binding</keyword>